<name>A0A914XBQ1_9BILA</name>
<evidence type="ECO:0000313" key="6">
    <source>
        <dbReference type="WBParaSite" id="PSAMB.scaffold7700size7248.g30433.t1"/>
    </source>
</evidence>
<accession>A0A914XBQ1</accession>
<evidence type="ECO:0000259" key="4">
    <source>
        <dbReference type="PROSITE" id="PS50157"/>
    </source>
</evidence>
<proteinExistence type="predicted"/>
<dbReference type="PROSITE" id="PS50157">
    <property type="entry name" value="ZINC_FINGER_C2H2_2"/>
    <property type="match status" value="1"/>
</dbReference>
<dbReference type="AlphaFoldDB" id="A0A914XBQ1"/>
<dbReference type="GO" id="GO:0008270">
    <property type="term" value="F:zinc ion binding"/>
    <property type="evidence" value="ECO:0007669"/>
    <property type="project" value="UniProtKB-KW"/>
</dbReference>
<dbReference type="Proteomes" id="UP000887566">
    <property type="component" value="Unplaced"/>
</dbReference>
<protein>
    <submittedName>
        <fullName evidence="6">C2H2-type domain-containing protein</fullName>
    </submittedName>
</protein>
<dbReference type="SMART" id="SM00355">
    <property type="entry name" value="ZnF_C2H2"/>
    <property type="match status" value="2"/>
</dbReference>
<feature type="region of interest" description="Disordered" evidence="3">
    <location>
        <begin position="72"/>
        <end position="109"/>
    </location>
</feature>
<evidence type="ECO:0000256" key="1">
    <source>
        <dbReference type="PROSITE-ProRule" id="PRU00042"/>
    </source>
</evidence>
<feature type="compositionally biased region" description="Polar residues" evidence="3">
    <location>
        <begin position="10"/>
        <end position="21"/>
    </location>
</feature>
<keyword evidence="1" id="KW-0863">Zinc-finger</keyword>
<feature type="coiled-coil region" evidence="2">
    <location>
        <begin position="316"/>
        <end position="391"/>
    </location>
</feature>
<dbReference type="InterPro" id="IPR013087">
    <property type="entry name" value="Znf_C2H2_type"/>
</dbReference>
<dbReference type="WBParaSite" id="PSAMB.scaffold7700size7248.g30433.t1">
    <property type="protein sequence ID" value="PSAMB.scaffold7700size7248.g30433.t1"/>
    <property type="gene ID" value="PSAMB.scaffold7700size7248.g30433"/>
</dbReference>
<dbReference type="Gene3D" id="3.30.160.60">
    <property type="entry name" value="Classic Zinc Finger"/>
    <property type="match status" value="1"/>
</dbReference>
<evidence type="ECO:0000313" key="5">
    <source>
        <dbReference type="Proteomes" id="UP000887566"/>
    </source>
</evidence>
<organism evidence="5 6">
    <name type="scientific">Plectus sambesii</name>
    <dbReference type="NCBI Taxonomy" id="2011161"/>
    <lineage>
        <taxon>Eukaryota</taxon>
        <taxon>Metazoa</taxon>
        <taxon>Ecdysozoa</taxon>
        <taxon>Nematoda</taxon>
        <taxon>Chromadorea</taxon>
        <taxon>Plectida</taxon>
        <taxon>Plectina</taxon>
        <taxon>Plectoidea</taxon>
        <taxon>Plectidae</taxon>
        <taxon>Plectus</taxon>
    </lineage>
</organism>
<dbReference type="PROSITE" id="PS00028">
    <property type="entry name" value="ZINC_FINGER_C2H2_1"/>
    <property type="match status" value="2"/>
</dbReference>
<keyword evidence="2" id="KW-0175">Coiled coil</keyword>
<sequence>MSMLRKLKQQVAQAVGSASEQHNQHHVGNSSNSSTNGSGYVQIGEDQQGFLCPVCMTTFSAPEQLQYHFSKAHAEPAAPVDQTDSPGLPDVGSEGERTSRSSSFSDDNLTNGAFTCPQCFAQLPNGDELQRHFREQHELSESRSDGDLLSMQLEMKDLRSAVQEEKWYSSELKKELDRLQLHIQARGADLSALGSDEPAYLMQQIQMLEAGKAMVTQRMLELEKECGTQKRLNDAMQREKERVLEKSAHMAKEVVMLKSQMDEEYAQKQMLGDDMIRVKAIVDSLEKQLDQRPSEDDVNVLRKELVHAQTLMDTITQEKENEIAQLTLKLNETNLKHDEAQKVIKMMNEQLNAAPKNEDVLLLETSAKEATERLQEELSQKAAEVAALKEQLATVSSIIRLLLRFRSLWLPTS</sequence>
<keyword evidence="1" id="KW-0479">Metal-binding</keyword>
<feature type="domain" description="C2H2-type" evidence="4">
    <location>
        <begin position="50"/>
        <end position="78"/>
    </location>
</feature>
<feature type="compositionally biased region" description="Low complexity" evidence="3">
    <location>
        <begin position="28"/>
        <end position="39"/>
    </location>
</feature>
<evidence type="ECO:0000256" key="2">
    <source>
        <dbReference type="SAM" id="Coils"/>
    </source>
</evidence>
<evidence type="ECO:0000256" key="3">
    <source>
        <dbReference type="SAM" id="MobiDB-lite"/>
    </source>
</evidence>
<keyword evidence="1" id="KW-0862">Zinc</keyword>
<feature type="coiled-coil region" evidence="2">
    <location>
        <begin position="205"/>
        <end position="239"/>
    </location>
</feature>
<keyword evidence="5" id="KW-1185">Reference proteome</keyword>
<reference evidence="6" key="1">
    <citation type="submission" date="2022-11" db="UniProtKB">
        <authorList>
            <consortium name="WormBaseParasite"/>
        </authorList>
    </citation>
    <scope>IDENTIFICATION</scope>
</reference>
<feature type="region of interest" description="Disordered" evidence="3">
    <location>
        <begin position="1"/>
        <end position="40"/>
    </location>
</feature>